<name>A0A139PRQ2_STRMT</name>
<feature type="compositionally biased region" description="Polar residues" evidence="5">
    <location>
        <begin position="1543"/>
        <end position="1563"/>
    </location>
</feature>
<protein>
    <submittedName>
        <fullName evidence="8">Cell surface protein</fullName>
    </submittedName>
</protein>
<dbReference type="Pfam" id="PF04650">
    <property type="entry name" value="YSIRK_signal"/>
    <property type="match status" value="1"/>
</dbReference>
<dbReference type="Gene3D" id="2.60.40.4300">
    <property type="match status" value="1"/>
</dbReference>
<keyword evidence="6" id="KW-1133">Transmembrane helix</keyword>
<feature type="region of interest" description="Disordered" evidence="5">
    <location>
        <begin position="41"/>
        <end position="146"/>
    </location>
</feature>
<evidence type="ECO:0000256" key="2">
    <source>
        <dbReference type="ARBA" id="ARBA00022525"/>
    </source>
</evidence>
<evidence type="ECO:0000313" key="8">
    <source>
        <dbReference type="EMBL" id="KXT92964.1"/>
    </source>
</evidence>
<feature type="compositionally biased region" description="Basic and acidic residues" evidence="5">
    <location>
        <begin position="124"/>
        <end position="142"/>
    </location>
</feature>
<evidence type="ECO:0000259" key="7">
    <source>
        <dbReference type="PROSITE" id="PS50847"/>
    </source>
</evidence>
<dbReference type="PROSITE" id="PS50847">
    <property type="entry name" value="GRAM_POS_ANCHORING"/>
    <property type="match status" value="1"/>
</dbReference>
<dbReference type="EMBL" id="LQOD01000226">
    <property type="protein sequence ID" value="KXT92964.1"/>
    <property type="molecule type" value="Genomic_DNA"/>
</dbReference>
<dbReference type="Proteomes" id="UP000070458">
    <property type="component" value="Unassembled WGS sequence"/>
</dbReference>
<sequence length="1644" mass="183523">MNNPEKQLKYSIRKVSVGAASVVIGALYLLMGAGIAHAEGVESDKGVERTASLAYPERSGNDSLVNGTVYEASPARNEEMSSGKTNEEATDTIGDTSIASDKEHPPSSESNDSGVSSSTTKEISSNKETESSRDKTEEVDKTKIRRKRSLVSTDIKYQPKFEEENLGEAKTISIPEGEHYQGKIISYMPEEITIGSRTYVPVVTGPKVITLTGQPQTEEVEYVDKSVAEAINKRKGSVFSKNLEWVKKDDKSPAGDENAHLTFEMKDGATVEEMFKALENLPDDFQNNERSYLRNMDTLGDALGLKPGEIRELTEFGGWKAIDKDGVKGKFVIGRRNKDGYFTGWRVKGYNADGTPIIEQGGMLGGDGLDNVYVHEQALDRRFKYMLMLAKGRTRANRTEEVSDGKAYDPHAPNERYSFDLTALEKLPLVERDKYTKYSPNVKGFNGIEKKFSAFSTKYGSRVKVEFVTGYISDINGSKGTYRVVVKAQKSDGTEETVYDQTLHRIDTVVQNEDLYKKGLKLEPDGNLKEADATRTIKKILDYELNHRSIEIQNKKLAEHGLNKNTLSETEKKLKKQLSEEAKEEAKQSDIVMEVSEEALKEDKLKETLPGIGKSYTKTANELNNFLKTVIKEPTDPTWTNSVRERDKAHDPNRVYKLLRLLLPQASKITYHPEEDRLEIENNYVSPETKAILEGIKEKNEAITVTKDKVERDKLVEVRDELRNKLKDKYSYTYLQAQNGKETIIQGSTIIATGTANEYNITRDMLERTRTNTKANSYGKDGIVKGGEEYRIFGHIVGTDKIERPADKVLTDDQLSNKIKEKLGEGDSKLGKGGYFSSGDIPLGKDVVSYTVQVFSENNERVGVNTQSHRIQYNLPILADFSVIQDTVEPAKEVSRRIIDKLVKEKKIPEDKGKKIKEKIEKVKKTSELKELLKGSVKVRYVDTNGNELKEEKYLKSFVDKDGNTANITDKPGEFVEKVLEEITVPIIDKDGNTLENGTHTSKNNVVDRDGNVVLDKKKNPVIETIKTELFVKETTDRAPEFLEKVRVKNVDEHGKTVIKELDIHKTIHVSVIDSKTGKVKEIKEYKKVEQGGGIINKEVMTPLTNVLKIHLDAKDDIPLDGKIVNEDGNPISFSKLDIKTDVKTTVEKVAKQKISYVDKAGNVVLTKVTIKDNNNHDQEVFVPKEEETTENRAGFLGLMYRNTFDEKADNIISTRDGKRYRVRRTLADNQPERTDDSATASGELTPGETVVTYVYEELGKALVHVVERNEDGTTKSIKGQDDFTIDGIVGKEFPQNSLDEKIAELKKLGYDVVENTFATGNRMVDNNSDEEKPSQEYTITVEKSKQAGVIANYYKDGTSEKVADSDDQGQKNIGSYYETTAKTIEPKVTVEEKDGKIIVTTKTYTLKEEPTNKIGKVVTGGVVVNYYYVDKTEVKEVPITEEKTVTRTINYLEKGTNKALKKATTQSIKLTKTNTVNKERNGVTEGIWTTGIWDMVIPGAIENYKTPEPTSVAKVEVNSTTIDTIVNVYYELIPRQPERPNPQGTDTPDSPTPQQNPENPSILTPIPEIPNQETPMPPLSPASEVPKTETLVSPDPEVPTSETGKREELPNTGTKANAGLAGAGLLTLLAGLGLGFFKKEDEK</sequence>
<dbReference type="Gene3D" id="3.10.20.470">
    <property type="match status" value="1"/>
</dbReference>
<proteinExistence type="predicted"/>
<keyword evidence="6" id="KW-0812">Transmembrane</keyword>
<dbReference type="InterPro" id="IPR019931">
    <property type="entry name" value="LPXTG_anchor"/>
</dbReference>
<keyword evidence="2" id="KW-0964">Secreted</keyword>
<evidence type="ECO:0000256" key="4">
    <source>
        <dbReference type="ARBA" id="ARBA00023088"/>
    </source>
</evidence>
<evidence type="ECO:0000313" key="9">
    <source>
        <dbReference type="Proteomes" id="UP000070458"/>
    </source>
</evidence>
<dbReference type="NCBIfam" id="TIGR01168">
    <property type="entry name" value="YSIRK_signal"/>
    <property type="match status" value="1"/>
</dbReference>
<feature type="compositionally biased region" description="Low complexity" evidence="5">
    <location>
        <begin position="107"/>
        <end position="118"/>
    </location>
</feature>
<evidence type="ECO:0000256" key="1">
    <source>
        <dbReference type="ARBA" id="ARBA00022512"/>
    </source>
</evidence>
<keyword evidence="1" id="KW-0134">Cell wall</keyword>
<dbReference type="Pfam" id="PF00746">
    <property type="entry name" value="Gram_pos_anchor"/>
    <property type="match status" value="1"/>
</dbReference>
<feature type="transmembrane region" description="Helical" evidence="6">
    <location>
        <begin position="1619"/>
        <end position="1638"/>
    </location>
</feature>
<accession>A0A139PRQ2</accession>
<organism evidence="8 9">
    <name type="scientific">Streptococcus mitis</name>
    <dbReference type="NCBI Taxonomy" id="28037"/>
    <lineage>
        <taxon>Bacteria</taxon>
        <taxon>Bacillati</taxon>
        <taxon>Bacillota</taxon>
        <taxon>Bacilli</taxon>
        <taxon>Lactobacillales</taxon>
        <taxon>Streptococcaceae</taxon>
        <taxon>Streptococcus</taxon>
        <taxon>Streptococcus mitis group</taxon>
    </lineage>
</organism>
<feature type="domain" description="Gram-positive cocci surface proteins LPxTG" evidence="7">
    <location>
        <begin position="1610"/>
        <end position="1644"/>
    </location>
</feature>
<feature type="region of interest" description="Disordered" evidence="5">
    <location>
        <begin position="1536"/>
        <end position="1618"/>
    </location>
</feature>
<keyword evidence="4" id="KW-0572">Peptidoglycan-anchor</keyword>
<dbReference type="PATRIC" id="fig|28037.233.peg.1195"/>
<evidence type="ECO:0000256" key="6">
    <source>
        <dbReference type="SAM" id="Phobius"/>
    </source>
</evidence>
<feature type="compositionally biased region" description="Basic and acidic residues" evidence="5">
    <location>
        <begin position="76"/>
        <end position="87"/>
    </location>
</feature>
<evidence type="ECO:0000256" key="3">
    <source>
        <dbReference type="ARBA" id="ARBA00022729"/>
    </source>
</evidence>
<dbReference type="NCBIfam" id="TIGR01167">
    <property type="entry name" value="LPXTG_anchor"/>
    <property type="match status" value="1"/>
</dbReference>
<evidence type="ECO:0000256" key="5">
    <source>
        <dbReference type="SAM" id="MobiDB-lite"/>
    </source>
</evidence>
<keyword evidence="6" id="KW-0472">Membrane</keyword>
<comment type="caution">
    <text evidence="8">The sequence shown here is derived from an EMBL/GenBank/DDBJ whole genome shotgun (WGS) entry which is preliminary data.</text>
</comment>
<dbReference type="InterPro" id="IPR005877">
    <property type="entry name" value="YSIRK_signal_dom"/>
</dbReference>
<gene>
    <name evidence="8" type="ORF">SMIDD26_01035</name>
</gene>
<keyword evidence="3" id="KW-0732">Signal</keyword>
<reference evidence="8 9" key="1">
    <citation type="submission" date="2016-01" db="EMBL/GenBank/DDBJ databases">
        <title>Highly variable Streptococcus oralis are common among viridans streptococci isolated from primates.</title>
        <authorList>
            <person name="Denapaite D."/>
            <person name="Rieger M."/>
            <person name="Koendgen S."/>
            <person name="Brueckner R."/>
            <person name="Ochigava I."/>
            <person name="Kappeler P."/>
            <person name="Maetz-Rensing K."/>
            <person name="Leendertz F."/>
            <person name="Hakenbeck R."/>
        </authorList>
    </citation>
    <scope>NUCLEOTIDE SEQUENCE [LARGE SCALE GENOMIC DNA]</scope>
    <source>
        <strain evidence="8 9">DD26</strain>
    </source>
</reference>